<dbReference type="SMART" id="SM00065">
    <property type="entry name" value="GAF"/>
    <property type="match status" value="3"/>
</dbReference>
<dbReference type="InterPro" id="IPR003594">
    <property type="entry name" value="HATPase_dom"/>
</dbReference>
<dbReference type="NCBIfam" id="TIGR00229">
    <property type="entry name" value="sensory_box"/>
    <property type="match status" value="2"/>
</dbReference>
<feature type="domain" description="FHA" evidence="7">
    <location>
        <begin position="768"/>
        <end position="836"/>
    </location>
</feature>
<dbReference type="InterPro" id="IPR052162">
    <property type="entry name" value="Sensor_kinase/Photoreceptor"/>
</dbReference>
<dbReference type="GO" id="GO:0000155">
    <property type="term" value="F:phosphorelay sensor kinase activity"/>
    <property type="evidence" value="ECO:0007669"/>
    <property type="project" value="InterPro"/>
</dbReference>
<feature type="coiled-coil region" evidence="6">
    <location>
        <begin position="142"/>
        <end position="173"/>
    </location>
</feature>
<dbReference type="Pfam" id="PF08447">
    <property type="entry name" value="PAS_3"/>
    <property type="match status" value="1"/>
</dbReference>
<dbReference type="EMBL" id="JELY01003377">
    <property type="protein sequence ID" value="KYF49289.1"/>
    <property type="molecule type" value="Genomic_DNA"/>
</dbReference>
<protein>
    <recommendedName>
        <fullName evidence="2">histidine kinase</fullName>
        <ecNumber evidence="2">2.7.13.3</ecNumber>
    </recommendedName>
</protein>
<dbReference type="InterPro" id="IPR029016">
    <property type="entry name" value="GAF-like_dom_sf"/>
</dbReference>
<dbReference type="Proteomes" id="UP000075420">
    <property type="component" value="Unassembled WGS sequence"/>
</dbReference>
<keyword evidence="4" id="KW-0808">Transferase</keyword>
<dbReference type="Gene3D" id="1.10.287.130">
    <property type="match status" value="1"/>
</dbReference>
<dbReference type="PROSITE" id="PS50109">
    <property type="entry name" value="HIS_KIN"/>
    <property type="match status" value="1"/>
</dbReference>
<dbReference type="InterPro" id="IPR000700">
    <property type="entry name" value="PAS-assoc_C"/>
</dbReference>
<dbReference type="Pfam" id="PF00512">
    <property type="entry name" value="HisKA"/>
    <property type="match status" value="1"/>
</dbReference>
<organism evidence="11 12">
    <name type="scientific">Sorangium cellulosum</name>
    <name type="common">Polyangium cellulosum</name>
    <dbReference type="NCBI Taxonomy" id="56"/>
    <lineage>
        <taxon>Bacteria</taxon>
        <taxon>Pseudomonadati</taxon>
        <taxon>Myxococcota</taxon>
        <taxon>Polyangia</taxon>
        <taxon>Polyangiales</taxon>
        <taxon>Polyangiaceae</taxon>
        <taxon>Sorangium</taxon>
    </lineage>
</organism>
<dbReference type="Gene3D" id="3.30.450.40">
    <property type="match status" value="3"/>
</dbReference>
<dbReference type="PRINTS" id="PR00344">
    <property type="entry name" value="BCTRLSENSOR"/>
</dbReference>
<dbReference type="Pfam" id="PF13185">
    <property type="entry name" value="GAF_2"/>
    <property type="match status" value="1"/>
</dbReference>
<feature type="coiled-coil region" evidence="6">
    <location>
        <begin position="329"/>
        <end position="363"/>
    </location>
</feature>
<evidence type="ECO:0000259" key="7">
    <source>
        <dbReference type="PROSITE" id="PS50006"/>
    </source>
</evidence>
<dbReference type="PANTHER" id="PTHR43304">
    <property type="entry name" value="PHYTOCHROME-LIKE PROTEIN CPH1"/>
    <property type="match status" value="1"/>
</dbReference>
<dbReference type="SUPFAM" id="SSF55781">
    <property type="entry name" value="GAF domain-like"/>
    <property type="match status" value="3"/>
</dbReference>
<evidence type="ECO:0000256" key="3">
    <source>
        <dbReference type="ARBA" id="ARBA00022553"/>
    </source>
</evidence>
<dbReference type="SMART" id="SM00388">
    <property type="entry name" value="HisKA"/>
    <property type="match status" value="1"/>
</dbReference>
<accession>A0A150P219</accession>
<evidence type="ECO:0000313" key="11">
    <source>
        <dbReference type="EMBL" id="KYF49289.1"/>
    </source>
</evidence>
<evidence type="ECO:0000259" key="10">
    <source>
        <dbReference type="PROSITE" id="PS50113"/>
    </source>
</evidence>
<keyword evidence="3" id="KW-0597">Phosphoprotein</keyword>
<dbReference type="Pfam" id="PF01590">
    <property type="entry name" value="GAF"/>
    <property type="match status" value="2"/>
</dbReference>
<dbReference type="InterPro" id="IPR005467">
    <property type="entry name" value="His_kinase_dom"/>
</dbReference>
<dbReference type="CDD" id="cd00082">
    <property type="entry name" value="HisKA"/>
    <property type="match status" value="1"/>
</dbReference>
<dbReference type="Gene3D" id="3.30.565.10">
    <property type="entry name" value="Histidine kinase-like ATPase, C-terminal domain"/>
    <property type="match status" value="1"/>
</dbReference>
<dbReference type="InterPro" id="IPR000253">
    <property type="entry name" value="FHA_dom"/>
</dbReference>
<keyword evidence="5" id="KW-0418">Kinase</keyword>
<dbReference type="PROSITE" id="PS50113">
    <property type="entry name" value="PAC"/>
    <property type="match status" value="2"/>
</dbReference>
<dbReference type="SUPFAM" id="SSF55874">
    <property type="entry name" value="ATPase domain of HSP90 chaperone/DNA topoisomerase II/histidine kinase"/>
    <property type="match status" value="1"/>
</dbReference>
<dbReference type="FunFam" id="3.30.450.40:FF:000035">
    <property type="entry name" value="PAS sensor protein"/>
    <property type="match status" value="1"/>
</dbReference>
<gene>
    <name evidence="11" type="ORF">BE08_24705</name>
</gene>
<dbReference type="InterPro" id="IPR001610">
    <property type="entry name" value="PAC"/>
</dbReference>
<dbReference type="SMART" id="SM00387">
    <property type="entry name" value="HATPase_c"/>
    <property type="match status" value="1"/>
</dbReference>
<proteinExistence type="predicted"/>
<dbReference type="SMART" id="SM00091">
    <property type="entry name" value="PAS"/>
    <property type="match status" value="3"/>
</dbReference>
<dbReference type="Pfam" id="PF02518">
    <property type="entry name" value="HATPase_c"/>
    <property type="match status" value="1"/>
</dbReference>
<name>A0A150P219_SORCE</name>
<keyword evidence="6" id="KW-0175">Coiled coil</keyword>
<comment type="caution">
    <text evidence="11">The sequence shown here is derived from an EMBL/GenBank/DDBJ whole genome shotgun (WGS) entry which is preliminary data.</text>
</comment>
<dbReference type="InterPro" id="IPR000014">
    <property type="entry name" value="PAS"/>
</dbReference>
<dbReference type="InterPro" id="IPR004358">
    <property type="entry name" value="Sig_transdc_His_kin-like_C"/>
</dbReference>
<evidence type="ECO:0000259" key="9">
    <source>
        <dbReference type="PROSITE" id="PS50112"/>
    </source>
</evidence>
<evidence type="ECO:0000256" key="5">
    <source>
        <dbReference type="ARBA" id="ARBA00022777"/>
    </source>
</evidence>
<dbReference type="FunFam" id="3.30.450.20:FF:000099">
    <property type="entry name" value="Sensory box sensor histidine kinase"/>
    <property type="match status" value="1"/>
</dbReference>
<dbReference type="InterPro" id="IPR035965">
    <property type="entry name" value="PAS-like_dom_sf"/>
</dbReference>
<dbReference type="CDD" id="cd00130">
    <property type="entry name" value="PAS"/>
    <property type="match status" value="1"/>
</dbReference>
<evidence type="ECO:0000256" key="4">
    <source>
        <dbReference type="ARBA" id="ARBA00022679"/>
    </source>
</evidence>
<dbReference type="InterPro" id="IPR013655">
    <property type="entry name" value="PAS_fold_3"/>
</dbReference>
<dbReference type="AlphaFoldDB" id="A0A150P219"/>
<reference evidence="11 12" key="1">
    <citation type="submission" date="2014-02" db="EMBL/GenBank/DDBJ databases">
        <title>The small core and large imbalanced accessory genome model reveals a collaborative survival strategy of Sorangium cellulosum strains in nature.</title>
        <authorList>
            <person name="Han K."/>
            <person name="Peng R."/>
            <person name="Blom J."/>
            <person name="Li Y.-Z."/>
        </authorList>
    </citation>
    <scope>NUCLEOTIDE SEQUENCE [LARGE SCALE GENOMIC DNA]</scope>
    <source>
        <strain evidence="11 12">So0157-25</strain>
    </source>
</reference>
<dbReference type="InterPro" id="IPR003661">
    <property type="entry name" value="HisK_dim/P_dom"/>
</dbReference>
<feature type="domain" description="Histidine kinase" evidence="8">
    <location>
        <begin position="989"/>
        <end position="1200"/>
    </location>
</feature>
<dbReference type="SUPFAM" id="SSF55785">
    <property type="entry name" value="PYP-like sensor domain (PAS domain)"/>
    <property type="match status" value="3"/>
</dbReference>
<feature type="domain" description="PAS" evidence="9">
    <location>
        <begin position="671"/>
        <end position="741"/>
    </location>
</feature>
<dbReference type="SMART" id="SM00086">
    <property type="entry name" value="PAC"/>
    <property type="match status" value="2"/>
</dbReference>
<sequence>MMDIEALKREIERLRVVASRDRGWLDAVLEHSPHGVILCDASGKLILHNRAAERIWAGSASTESIRDWTRYRAFHADGRPYEAADWAMARAMASRQVIESEETPIQRFDGTRGVVLGSAAPIVGPGGEIEGGISVFADISHLKQIEAERGELAAQLERRVEELDRSARLTQALLAVSSALSAAVTVDQMATAVVRDIHRVLEASTTMMYTADEAAGVATLVGHAGLEEQRTSPYVTVRLDARLPLSEALRGRRPFWVGTKAELHAAYPELAALRPARDDIEAIAVLPIIAHGELLGGLSFSFARERPWNTEEREFLLSVAAQCASALDRARLLEQERRARARAETLAAELARQQATLRLLSEAGAVLSNSLDHEARLAHLTHLAVPTLADWCAVDMVNGDTIERVAVHHADPAKLELAERLRAMSPPRLDAPTGVPAVIRTGRPEWAAEIPDAVLEAGAQDPEHLRLIRSLGLRSYVVVPLRGRERTIGALTLVHAESGRRFNEADVALAEELANRVALLIDNARLFQQVDASRQQLASLFHQAPAGICILRGPRHVFELVNPTYADILGGRDVMGRSIREALPELEGQGIFELLDGVYRSGQPYVGTSVPLRLRRGAAGPEEERFFNFVYQAMRAPDGGTEGVMAFAFEVTDQVRARRHVEQLAIELATSEARLRTLVQATTAIVWTATAKGEVVESSPSWLEFTGQTEAEYLGGGFVAAIHPDDRGAAMQAWADALSRGAMYEAEYRLRRRDGAYAYTAARAAPVRATDGSVREYVGCNIDVSQQREAERLTREHAEVLETLHEVGQVLSAELELEALVQSVTDAGTKLSGAELGAFFYNVSDAGGSTMLYALSGAPREAFSRFPMPRSTAMFAPTFGGEGVIRVDDVTKDPRYGKNAPHQGTPEGHLPVTSYLAVPVVSRSGKVIGAMFFGHAKPGVFTERSERITVGLAAQAAVAMDNARLFREAQALIRALERTNAELDQFAYVTSHDLKAPLRGIASLAQWIEEDLSDKLTGDTRHQMELLRGRVHRMEALIEGILAYSRATRFREKPESVNIERLAREVVELIAPKPPAQVTLDVPAATLRTYKVPLQQVLMNLINNALKHAGRDDARVYVGACEQGDRVEFSVSDNGPGIAPAFQEKVWGMFQTLQARDKVESTGIGLAIVRKIVESRGGRAWVESDGKSGATFRFTWPKREGAQGAA</sequence>
<dbReference type="PROSITE" id="PS50112">
    <property type="entry name" value="PAS"/>
    <property type="match status" value="1"/>
</dbReference>
<feature type="domain" description="PAC" evidence="10">
    <location>
        <begin position="744"/>
        <end position="796"/>
    </location>
</feature>
<dbReference type="InterPro" id="IPR003018">
    <property type="entry name" value="GAF"/>
</dbReference>
<dbReference type="PANTHER" id="PTHR43304:SF1">
    <property type="entry name" value="PAC DOMAIN-CONTAINING PROTEIN"/>
    <property type="match status" value="1"/>
</dbReference>
<comment type="catalytic activity">
    <reaction evidence="1">
        <text>ATP + protein L-histidine = ADP + protein N-phospho-L-histidine.</text>
        <dbReference type="EC" id="2.7.13.3"/>
    </reaction>
</comment>
<dbReference type="Pfam" id="PF08448">
    <property type="entry name" value="PAS_4"/>
    <property type="match status" value="2"/>
</dbReference>
<evidence type="ECO:0000256" key="1">
    <source>
        <dbReference type="ARBA" id="ARBA00000085"/>
    </source>
</evidence>
<dbReference type="InterPro" id="IPR013656">
    <property type="entry name" value="PAS_4"/>
</dbReference>
<evidence type="ECO:0000259" key="8">
    <source>
        <dbReference type="PROSITE" id="PS50109"/>
    </source>
</evidence>
<evidence type="ECO:0000256" key="6">
    <source>
        <dbReference type="SAM" id="Coils"/>
    </source>
</evidence>
<dbReference type="InterPro" id="IPR036890">
    <property type="entry name" value="HATPase_C_sf"/>
</dbReference>
<dbReference type="Gene3D" id="3.30.450.20">
    <property type="entry name" value="PAS domain"/>
    <property type="match status" value="3"/>
</dbReference>
<dbReference type="EC" id="2.7.13.3" evidence="2"/>
<dbReference type="SUPFAM" id="SSF47384">
    <property type="entry name" value="Homodimeric domain of signal transducing histidine kinase"/>
    <property type="match status" value="1"/>
</dbReference>
<dbReference type="PROSITE" id="PS50006">
    <property type="entry name" value="FHA_DOMAIN"/>
    <property type="match status" value="1"/>
</dbReference>
<evidence type="ECO:0000256" key="2">
    <source>
        <dbReference type="ARBA" id="ARBA00012438"/>
    </source>
</evidence>
<evidence type="ECO:0000313" key="12">
    <source>
        <dbReference type="Proteomes" id="UP000075420"/>
    </source>
</evidence>
<feature type="domain" description="PAC" evidence="10">
    <location>
        <begin position="99"/>
        <end position="151"/>
    </location>
</feature>
<dbReference type="InterPro" id="IPR036097">
    <property type="entry name" value="HisK_dim/P_sf"/>
</dbReference>